<keyword evidence="7" id="KW-1185">Reference proteome</keyword>
<evidence type="ECO:0000256" key="3">
    <source>
        <dbReference type="ARBA" id="ARBA00023157"/>
    </source>
</evidence>
<dbReference type="Proteomes" id="UP001160148">
    <property type="component" value="Unassembled WGS sequence"/>
</dbReference>
<organism evidence="6 7">
    <name type="scientific">Macrosiphum euphorbiae</name>
    <name type="common">potato aphid</name>
    <dbReference type="NCBI Taxonomy" id="13131"/>
    <lineage>
        <taxon>Eukaryota</taxon>
        <taxon>Metazoa</taxon>
        <taxon>Ecdysozoa</taxon>
        <taxon>Arthropoda</taxon>
        <taxon>Hexapoda</taxon>
        <taxon>Insecta</taxon>
        <taxon>Pterygota</taxon>
        <taxon>Neoptera</taxon>
        <taxon>Paraneoptera</taxon>
        <taxon>Hemiptera</taxon>
        <taxon>Sternorrhyncha</taxon>
        <taxon>Aphidomorpha</taxon>
        <taxon>Aphidoidea</taxon>
        <taxon>Aphididae</taxon>
        <taxon>Macrosiphini</taxon>
        <taxon>Macrosiphum</taxon>
    </lineage>
</organism>
<accession>A0AAV0VWU6</accession>
<keyword evidence="4" id="KW-0325">Glycoprotein</keyword>
<evidence type="ECO:0000256" key="4">
    <source>
        <dbReference type="ARBA" id="ARBA00023180"/>
    </source>
</evidence>
<dbReference type="AlphaFoldDB" id="A0AAV0VWU6"/>
<evidence type="ECO:0000313" key="7">
    <source>
        <dbReference type="Proteomes" id="UP001160148"/>
    </source>
</evidence>
<comment type="caution">
    <text evidence="6">The sequence shown here is derived from an EMBL/GenBank/DDBJ whole genome shotgun (WGS) entry which is preliminary data.</text>
</comment>
<proteinExistence type="predicted"/>
<sequence>MVLANVENILIRGQYVSQQSETNI</sequence>
<evidence type="ECO:0000313" key="6">
    <source>
        <dbReference type="EMBL" id="CAI6348090.1"/>
    </source>
</evidence>
<protein>
    <recommendedName>
        <fullName evidence="5">Laminin IV type A domain-containing protein</fullName>
    </recommendedName>
</protein>
<keyword evidence="3" id="KW-1015">Disulfide bond</keyword>
<name>A0AAV0VWU6_9HEMI</name>
<dbReference type="EMBL" id="CARXXK010000001">
    <property type="protein sequence ID" value="CAI6348090.1"/>
    <property type="molecule type" value="Genomic_DNA"/>
</dbReference>
<keyword evidence="2" id="KW-0677">Repeat</keyword>
<evidence type="ECO:0000259" key="5">
    <source>
        <dbReference type="PROSITE" id="PS51115"/>
    </source>
</evidence>
<dbReference type="PROSITE" id="PS51115">
    <property type="entry name" value="LAMININ_IVA"/>
    <property type="match status" value="1"/>
</dbReference>
<feature type="domain" description="Laminin IV type A" evidence="5">
    <location>
        <begin position="1"/>
        <end position="24"/>
    </location>
</feature>
<keyword evidence="1" id="KW-0732">Signal</keyword>
<dbReference type="InterPro" id="IPR000034">
    <property type="entry name" value="Laminin_IV"/>
</dbReference>
<evidence type="ECO:0000256" key="1">
    <source>
        <dbReference type="ARBA" id="ARBA00022729"/>
    </source>
</evidence>
<gene>
    <name evidence="6" type="ORF">MEUPH1_LOCUS4801</name>
</gene>
<reference evidence="6 7" key="1">
    <citation type="submission" date="2023-01" db="EMBL/GenBank/DDBJ databases">
        <authorList>
            <person name="Whitehead M."/>
        </authorList>
    </citation>
    <scope>NUCLEOTIDE SEQUENCE [LARGE SCALE GENOMIC DNA]</scope>
</reference>
<evidence type="ECO:0000256" key="2">
    <source>
        <dbReference type="ARBA" id="ARBA00022737"/>
    </source>
</evidence>